<dbReference type="EMBL" id="JAAAXW010000113">
    <property type="protein sequence ID" value="KAF9543446.1"/>
    <property type="molecule type" value="Genomic_DNA"/>
</dbReference>
<feature type="region of interest" description="Disordered" evidence="1">
    <location>
        <begin position="1418"/>
        <end position="1448"/>
    </location>
</feature>
<feature type="compositionally biased region" description="Polar residues" evidence="1">
    <location>
        <begin position="142"/>
        <end position="152"/>
    </location>
</feature>
<organism evidence="3 4">
    <name type="scientific">Mortierella hygrophila</name>
    <dbReference type="NCBI Taxonomy" id="979708"/>
    <lineage>
        <taxon>Eukaryota</taxon>
        <taxon>Fungi</taxon>
        <taxon>Fungi incertae sedis</taxon>
        <taxon>Mucoromycota</taxon>
        <taxon>Mortierellomycotina</taxon>
        <taxon>Mortierellomycetes</taxon>
        <taxon>Mortierellales</taxon>
        <taxon>Mortierellaceae</taxon>
        <taxon>Mortierella</taxon>
    </lineage>
</organism>
<feature type="compositionally biased region" description="Polar residues" evidence="1">
    <location>
        <begin position="814"/>
        <end position="826"/>
    </location>
</feature>
<feature type="compositionally biased region" description="Basic and acidic residues" evidence="1">
    <location>
        <begin position="234"/>
        <end position="249"/>
    </location>
</feature>
<feature type="compositionally biased region" description="Low complexity" evidence="1">
    <location>
        <begin position="793"/>
        <end position="806"/>
    </location>
</feature>
<feature type="compositionally biased region" description="Acidic residues" evidence="1">
    <location>
        <begin position="257"/>
        <end position="269"/>
    </location>
</feature>
<feature type="compositionally biased region" description="Polar residues" evidence="1">
    <location>
        <begin position="377"/>
        <end position="401"/>
    </location>
</feature>
<keyword evidence="2" id="KW-1133">Transmembrane helix</keyword>
<feature type="transmembrane region" description="Helical" evidence="2">
    <location>
        <begin position="1694"/>
        <end position="1715"/>
    </location>
</feature>
<feature type="compositionally biased region" description="Basic residues" evidence="1">
    <location>
        <begin position="997"/>
        <end position="1009"/>
    </location>
</feature>
<feature type="region of interest" description="Disordered" evidence="1">
    <location>
        <begin position="1257"/>
        <end position="1316"/>
    </location>
</feature>
<feature type="region of interest" description="Disordered" evidence="1">
    <location>
        <begin position="764"/>
        <end position="827"/>
    </location>
</feature>
<gene>
    <name evidence="3" type="ORF">EC957_000888</name>
</gene>
<feature type="compositionally biased region" description="Basic residues" evidence="1">
    <location>
        <begin position="433"/>
        <end position="454"/>
    </location>
</feature>
<keyword evidence="2" id="KW-0472">Membrane</keyword>
<feature type="compositionally biased region" description="Acidic residues" evidence="1">
    <location>
        <begin position="1068"/>
        <end position="1092"/>
    </location>
</feature>
<feature type="compositionally biased region" description="Basic and acidic residues" evidence="1">
    <location>
        <begin position="344"/>
        <end position="366"/>
    </location>
</feature>
<comment type="caution">
    <text evidence="3">The sequence shown here is derived from an EMBL/GenBank/DDBJ whole genome shotgun (WGS) entry which is preliminary data.</text>
</comment>
<feature type="compositionally biased region" description="Polar residues" evidence="1">
    <location>
        <begin position="1486"/>
        <end position="1517"/>
    </location>
</feature>
<feature type="compositionally biased region" description="Acidic residues" evidence="1">
    <location>
        <begin position="1169"/>
        <end position="1199"/>
    </location>
</feature>
<evidence type="ECO:0000313" key="4">
    <source>
        <dbReference type="Proteomes" id="UP000723463"/>
    </source>
</evidence>
<feature type="transmembrane region" description="Helical" evidence="2">
    <location>
        <begin position="1636"/>
        <end position="1656"/>
    </location>
</feature>
<reference evidence="3" key="1">
    <citation type="journal article" date="2020" name="Fungal Divers.">
        <title>Resolving the Mortierellaceae phylogeny through synthesis of multi-gene phylogenetics and phylogenomics.</title>
        <authorList>
            <person name="Vandepol N."/>
            <person name="Liber J."/>
            <person name="Desiro A."/>
            <person name="Na H."/>
            <person name="Kennedy M."/>
            <person name="Barry K."/>
            <person name="Grigoriev I.V."/>
            <person name="Miller A.N."/>
            <person name="O'Donnell K."/>
            <person name="Stajich J.E."/>
            <person name="Bonito G."/>
        </authorList>
    </citation>
    <scope>NUCLEOTIDE SEQUENCE</scope>
    <source>
        <strain evidence="3">NRRL 2591</strain>
    </source>
</reference>
<feature type="compositionally biased region" description="Polar residues" evidence="1">
    <location>
        <begin position="1420"/>
        <end position="1432"/>
    </location>
</feature>
<name>A0A9P6K2N0_9FUNG</name>
<feature type="compositionally biased region" description="Low complexity" evidence="1">
    <location>
        <begin position="407"/>
        <end position="427"/>
    </location>
</feature>
<keyword evidence="2" id="KW-0812">Transmembrane</keyword>
<feature type="region of interest" description="Disordered" evidence="1">
    <location>
        <begin position="996"/>
        <end position="1240"/>
    </location>
</feature>
<feature type="compositionally biased region" description="Low complexity" evidence="1">
    <location>
        <begin position="1439"/>
        <end position="1448"/>
    </location>
</feature>
<evidence type="ECO:0000313" key="3">
    <source>
        <dbReference type="EMBL" id="KAF9543446.1"/>
    </source>
</evidence>
<feature type="compositionally biased region" description="Polar residues" evidence="1">
    <location>
        <begin position="78"/>
        <end position="87"/>
    </location>
</feature>
<feature type="compositionally biased region" description="Basic and acidic residues" evidence="1">
    <location>
        <begin position="296"/>
        <end position="312"/>
    </location>
</feature>
<feature type="compositionally biased region" description="Low complexity" evidence="1">
    <location>
        <begin position="1144"/>
        <end position="1155"/>
    </location>
</feature>
<feature type="compositionally biased region" description="Low complexity" evidence="1">
    <location>
        <begin position="124"/>
        <end position="141"/>
    </location>
</feature>
<feature type="compositionally biased region" description="Polar residues" evidence="1">
    <location>
        <begin position="315"/>
        <end position="341"/>
    </location>
</feature>
<feature type="compositionally biased region" description="Polar residues" evidence="1">
    <location>
        <begin position="1261"/>
        <end position="1276"/>
    </location>
</feature>
<feature type="compositionally biased region" description="Low complexity" evidence="1">
    <location>
        <begin position="96"/>
        <end position="114"/>
    </location>
</feature>
<sequence length="1722" mass="189646">MDGVAFQGMPRIALTPAEEAQMPRPHSSASQVATAVPSAYSRTTSPPPPPLLPSSSSSSSRHPHTRNQHSAIAYHPYYTNNLSSTGSLAGLGAHLASPSSASIPYSDSYYSRPSSPGPRPSSPSVPFQHHTTSAPSPSTPSNLGSNKTTGATTGEYEYPQNPQESYYSQIPPRSASPGPSRLAFALGHRPARSPSPQLYNNNNNLHDHYQPRSSYFHRNSHDAHPRPGSPLNQEHQDSWDSNHHVRQRIDSPNTVTESDEEDSENENDTDNPRRTPQYLHRPVTPQRSNSKSILSRLRETTSRLSLGDDYRRPSRASQESNQCGDSGDPQTTRDSQDSSASRPGESRGKEVLQDLSDEERAQEPRKSRSGWRPSLSLIRQENSTGSYGNSSNLYLQNNPNRISDMLPSMDPNYDSNNNNPNNHDGSNGQVKNNSRKKSSKASKKKRRRQKKRRAEKLAALQRQQQLYDQQLAEQALYLPELPQVLDKKTRYPLSYDDFEAFLRSQRAVEYLNFWTDVTAHERLCGTFDVSERRQKREQQLEERAIARDKRRITLLAAMESGRITPDPELLTQGFGVGTSIGIGASGQDIEGSKIYSASRSSLQLPLNDRLSFPPESRRYGIHDSSAPFPPAPPPHSGYFQGVAVGDAYNRQLAGAGADRKSNEMNRPSLEEAHISEQDAAVAAVAMRAQQNGLMPTSQSREDTRRGSFDYYRPLPGGAPGGSALSGTRYLQNNNSNGFVGGPLTSSYSAPNAYNLLMRGRGSVDAMARSNSRNSRTRPAATEDYFGNGIRGVTSQNLQSPQTPPQLSHHHQQQEESGVPSTVSQPDQEVLQDEHATGINRPQHPGLRRQESQLSIAFTESDLHQRPSLARYGGIGPLQASPMIRRSGESAYAPSLYSMATEGRALLVQSFRTISLEDVQESALRIYRKYLIQLRTASMAAEEETAAFAVAKENSGGRKDGLSRPSLEKSLAPGWDGYAEEVIAEWNEKWKGRSREARRSRRLTRVRRTSSGRSADGDNSGQPSTVGDEDGPQDHADDASQGHGLTISTQSKAPTPEHGHRKRGRDDHSDEEDDDYRSDGDYDHEDYEDDDHEDKEHDDYELGTTRRRREKSSAPSSPLSPRMRKRTGTGLSALLNPLLTRLMRTETTVVELPTLTINTTTIEEAAVLDNSEEDDSEDDDEEDEDSDDEDEGDDDEEVNDNDQNGGPIEKVRTRQLQAQQEIPVITKDSPPSSLRSRQEIEVDEVVVEEVVDRSMPTAAIFSPQSLGTESDQSQGYASDTEAPDGLRATAASEASDLPDADEPARKSSIPSSLSSSWDQITKNDLQKQVVTILPPPVTSSTRTTPYHRQGLRGVRMGTRRAAKSASKTAHNVGLHLSTFWNRNLRQDSGSSSSSLDVIQVTPTTSPRVNFQFQIPAIVMDSPSSNEKSGSPRDQSSEKVGGLSPLSASASSPFVPLQNVVATGQPSHDVNEKSSLHPPSQPFGTPGELSTTTRKLSTAPASPQSSFGQASTGVPTTHFSGSSPAAVAASAAAAAFYLPLECRQRIHTQVQEEGRTEAPYLYGPAKGFVRDIVLQDHYYPLFLKYVVQQNLGLLTHHHPNNVLKRRGMIWSGIAIWLVVLAVQLMLVLIGQGGWKSPWVYLVGTVGGWTGSICLATGIKRFSPLLGIAGKICEDKHLFRFRKVLEPSIRIRHKLRAYWMLTYCFFWSTVIMVVFAALPQQTTSE</sequence>
<keyword evidence="4" id="KW-1185">Reference proteome</keyword>
<evidence type="ECO:0000256" key="2">
    <source>
        <dbReference type="SAM" id="Phobius"/>
    </source>
</evidence>
<evidence type="ECO:0008006" key="5">
    <source>
        <dbReference type="Google" id="ProtNLM"/>
    </source>
</evidence>
<feature type="region of interest" description="Disordered" evidence="1">
    <location>
        <begin position="1"/>
        <end position="457"/>
    </location>
</feature>
<feature type="transmembrane region" description="Helical" evidence="2">
    <location>
        <begin position="1611"/>
        <end position="1630"/>
    </location>
</feature>
<proteinExistence type="predicted"/>
<accession>A0A9P6K2N0</accession>
<feature type="compositionally biased region" description="Low complexity" evidence="1">
    <location>
        <begin position="1306"/>
        <end position="1315"/>
    </location>
</feature>
<dbReference type="Proteomes" id="UP000723463">
    <property type="component" value="Unassembled WGS sequence"/>
</dbReference>
<feature type="region of interest" description="Disordered" evidence="1">
    <location>
        <begin position="1463"/>
        <end position="1518"/>
    </location>
</feature>
<evidence type="ECO:0000256" key="1">
    <source>
        <dbReference type="SAM" id="MobiDB-lite"/>
    </source>
</evidence>
<protein>
    <recommendedName>
        <fullName evidence="5">RGS domain-containing protein</fullName>
    </recommendedName>
</protein>